<dbReference type="InterPro" id="IPR051277">
    <property type="entry name" value="SEZ6_CSMD_C4BPB_Regulators"/>
</dbReference>
<dbReference type="Gene3D" id="2.10.70.10">
    <property type="entry name" value="Complement Module, domain 1"/>
    <property type="match status" value="4"/>
</dbReference>
<keyword evidence="2" id="KW-0732">Signal</keyword>
<dbReference type="InterPro" id="IPR000436">
    <property type="entry name" value="Sushi_SCR_CCP_dom"/>
</dbReference>
<dbReference type="AlphaFoldDB" id="A0A8C6JQK9"/>
<name>A0A8C6JQK9_MELUD</name>
<keyword evidence="3" id="KW-0677">Repeat</keyword>
<keyword evidence="4 5" id="KW-1015">Disulfide bond</keyword>
<keyword evidence="1 5" id="KW-0768">Sushi</keyword>
<evidence type="ECO:0000256" key="1">
    <source>
        <dbReference type="ARBA" id="ARBA00022659"/>
    </source>
</evidence>
<feature type="disulfide bond" evidence="5">
    <location>
        <begin position="43"/>
        <end position="70"/>
    </location>
</feature>
<accession>A0A8C6JQK9</accession>
<evidence type="ECO:0000256" key="4">
    <source>
        <dbReference type="ARBA" id="ARBA00023157"/>
    </source>
</evidence>
<protein>
    <submittedName>
        <fullName evidence="6">Uncharacterized protein</fullName>
    </submittedName>
</protein>
<proteinExistence type="predicted"/>
<sequence>MHCLKVAVHVPPAIGCEMPEVQNGKVYELQSTYRAGELLQFDCDAGYAAEDSYEAQCQPGGTWDPPVLRCERGECGCPLVALPVDAPCRQEQHVQAEPFCNGLYPITAVTPFPFKAFCLPVAVQPCPMPPEIPNGSHNGQGNAFFTMGTSVTYTCDPGYYLVGNAIVFCKASGNWSQPGPRCIPCEPPPDIPNGKHTGKLLDEFLFGTAVTYTCNPGYPLHGEPSIYCTTLDGKNGAWSGPPPLCGGRVECAELYRNQTIFPVGKMVEYMCRPGYTQHIGMLPVITCLENRTWSVPLEFCKSMSWKG</sequence>
<feature type="disulfide bond" evidence="5">
    <location>
        <begin position="155"/>
        <end position="182"/>
    </location>
</feature>
<evidence type="ECO:0000256" key="2">
    <source>
        <dbReference type="ARBA" id="ARBA00022729"/>
    </source>
</evidence>
<evidence type="ECO:0000313" key="6">
    <source>
        <dbReference type="Ensembl" id="ENSMUNP00000014558.2"/>
    </source>
</evidence>
<dbReference type="PANTHER" id="PTHR45656:SF4">
    <property type="entry name" value="PROTEIN CBR-CLEC-78"/>
    <property type="match status" value="1"/>
</dbReference>
<dbReference type="Proteomes" id="UP000694405">
    <property type="component" value="Chromosome 16"/>
</dbReference>
<dbReference type="FunFam" id="2.10.70.10:FF:000014">
    <property type="entry name" value="Membrane cofactor protein"/>
    <property type="match status" value="1"/>
</dbReference>
<organism evidence="6 7">
    <name type="scientific">Melopsittacus undulatus</name>
    <name type="common">Budgerigar</name>
    <name type="synonym">Psittacus undulatus</name>
    <dbReference type="NCBI Taxonomy" id="13146"/>
    <lineage>
        <taxon>Eukaryota</taxon>
        <taxon>Metazoa</taxon>
        <taxon>Chordata</taxon>
        <taxon>Craniata</taxon>
        <taxon>Vertebrata</taxon>
        <taxon>Euteleostomi</taxon>
        <taxon>Archelosauria</taxon>
        <taxon>Archosauria</taxon>
        <taxon>Dinosauria</taxon>
        <taxon>Saurischia</taxon>
        <taxon>Theropoda</taxon>
        <taxon>Coelurosauria</taxon>
        <taxon>Aves</taxon>
        <taxon>Neognathae</taxon>
        <taxon>Neoaves</taxon>
        <taxon>Telluraves</taxon>
        <taxon>Australaves</taxon>
        <taxon>Psittaciformes</taxon>
        <taxon>Psittaculidae</taxon>
        <taxon>Melopsittacus</taxon>
    </lineage>
</organism>
<dbReference type="Ensembl" id="ENSMUNT00000016763.2">
    <property type="protein sequence ID" value="ENSMUNP00000014558.2"/>
    <property type="gene ID" value="ENSMUNG00000018912.1"/>
</dbReference>
<keyword evidence="7" id="KW-1185">Reference proteome</keyword>
<dbReference type="Pfam" id="PF00084">
    <property type="entry name" value="Sushi"/>
    <property type="match status" value="4"/>
</dbReference>
<evidence type="ECO:0000256" key="5">
    <source>
        <dbReference type="PROSITE-ProRule" id="PRU00302"/>
    </source>
</evidence>
<dbReference type="SUPFAM" id="SSF57535">
    <property type="entry name" value="Complement control module/SCR domain"/>
    <property type="match status" value="4"/>
</dbReference>
<comment type="caution">
    <text evidence="5">Lacks conserved residue(s) required for the propagation of feature annotation.</text>
</comment>
<dbReference type="PROSITE" id="PS50923">
    <property type="entry name" value="SUSHI"/>
    <property type="match status" value="4"/>
</dbReference>
<reference evidence="6" key="3">
    <citation type="submission" date="2025-09" db="UniProtKB">
        <authorList>
            <consortium name="Ensembl"/>
        </authorList>
    </citation>
    <scope>IDENTIFICATION</scope>
</reference>
<dbReference type="SMART" id="SM00032">
    <property type="entry name" value="CCP"/>
    <property type="match status" value="4"/>
</dbReference>
<evidence type="ECO:0000256" key="3">
    <source>
        <dbReference type="ARBA" id="ARBA00022737"/>
    </source>
</evidence>
<dbReference type="InterPro" id="IPR035976">
    <property type="entry name" value="Sushi/SCR/CCP_sf"/>
</dbReference>
<dbReference type="PANTHER" id="PTHR45656">
    <property type="entry name" value="PROTEIN CBR-CLEC-78"/>
    <property type="match status" value="1"/>
</dbReference>
<accession>A0A8V5HB63</accession>
<evidence type="ECO:0000313" key="7">
    <source>
        <dbReference type="Proteomes" id="UP000694405"/>
    </source>
</evidence>
<reference evidence="6" key="2">
    <citation type="submission" date="2025-08" db="UniProtKB">
        <authorList>
            <consortium name="Ensembl"/>
        </authorList>
    </citation>
    <scope>IDENTIFICATION</scope>
</reference>
<feature type="disulfide bond" evidence="5">
    <location>
        <begin position="126"/>
        <end position="169"/>
    </location>
</feature>
<reference evidence="6" key="1">
    <citation type="submission" date="2020-03" db="EMBL/GenBank/DDBJ databases">
        <title>Melopsittacus undulatus (budgerigar) genome, bMelUnd1, maternal haplotype with Z.</title>
        <authorList>
            <person name="Gedman G."/>
            <person name="Mountcastle J."/>
            <person name="Haase B."/>
            <person name="Formenti G."/>
            <person name="Wright T."/>
            <person name="Apodaca J."/>
            <person name="Pelan S."/>
            <person name="Chow W."/>
            <person name="Rhie A."/>
            <person name="Howe K."/>
            <person name="Fedrigo O."/>
            <person name="Jarvis E.D."/>
        </authorList>
    </citation>
    <scope>NUCLEOTIDE SEQUENCE [LARGE SCALE GENOMIC DNA]</scope>
</reference>
<feature type="disulfide bond" evidence="5">
    <location>
        <begin position="185"/>
        <end position="228"/>
    </location>
</feature>
<dbReference type="CDD" id="cd00033">
    <property type="entry name" value="CCP"/>
    <property type="match status" value="4"/>
</dbReference>